<feature type="compositionally biased region" description="Low complexity" evidence="1">
    <location>
        <begin position="1"/>
        <end position="10"/>
    </location>
</feature>
<feature type="region of interest" description="Disordered" evidence="1">
    <location>
        <begin position="1"/>
        <end position="23"/>
    </location>
</feature>
<gene>
    <name evidence="2" type="ORF">B0T19DRAFT_244911</name>
</gene>
<sequence>MSSPTKSPTKGPGPNPGGPDTTTTIRETIIANWKRRCSNPIHRRAEPLSRTYCEQCGLVREYAMQERHKETFLVHYLAPISEVFSFDEMTAFLNQHIAARLLVAAAEGEEAKKAAKQYSTVEDFTYVAALVKERKWVFDEFILHKDRFGMIRDDVRERARREMVASSPVKKGQDDEVKGNSFRHISTYR</sequence>
<evidence type="ECO:0000256" key="1">
    <source>
        <dbReference type="SAM" id="MobiDB-lite"/>
    </source>
</evidence>
<dbReference type="AlphaFoldDB" id="A0AAE0M6C7"/>
<organism evidence="2 3">
    <name type="scientific">Cercophora scortea</name>
    <dbReference type="NCBI Taxonomy" id="314031"/>
    <lineage>
        <taxon>Eukaryota</taxon>
        <taxon>Fungi</taxon>
        <taxon>Dikarya</taxon>
        <taxon>Ascomycota</taxon>
        <taxon>Pezizomycotina</taxon>
        <taxon>Sordariomycetes</taxon>
        <taxon>Sordariomycetidae</taxon>
        <taxon>Sordariales</taxon>
        <taxon>Lasiosphaeriaceae</taxon>
        <taxon>Cercophora</taxon>
    </lineage>
</organism>
<dbReference type="Proteomes" id="UP001286456">
    <property type="component" value="Unassembled WGS sequence"/>
</dbReference>
<protein>
    <submittedName>
        <fullName evidence="2">Uncharacterized protein</fullName>
    </submittedName>
</protein>
<name>A0AAE0M6C7_9PEZI</name>
<dbReference type="EMBL" id="JAUEPO010000005">
    <property type="protein sequence ID" value="KAK3320660.1"/>
    <property type="molecule type" value="Genomic_DNA"/>
</dbReference>
<reference evidence="2" key="2">
    <citation type="submission" date="2023-06" db="EMBL/GenBank/DDBJ databases">
        <authorList>
            <consortium name="Lawrence Berkeley National Laboratory"/>
            <person name="Haridas S."/>
            <person name="Hensen N."/>
            <person name="Bonometti L."/>
            <person name="Westerberg I."/>
            <person name="Brannstrom I.O."/>
            <person name="Guillou S."/>
            <person name="Cros-Aarteil S."/>
            <person name="Calhoun S."/>
            <person name="Kuo A."/>
            <person name="Mondo S."/>
            <person name="Pangilinan J."/>
            <person name="Riley R."/>
            <person name="Labutti K."/>
            <person name="Andreopoulos B."/>
            <person name="Lipzen A."/>
            <person name="Chen C."/>
            <person name="Yanf M."/>
            <person name="Daum C."/>
            <person name="Ng V."/>
            <person name="Clum A."/>
            <person name="Steindorff A."/>
            <person name="Ohm R."/>
            <person name="Martin F."/>
            <person name="Silar P."/>
            <person name="Natvig D."/>
            <person name="Lalanne C."/>
            <person name="Gautier V."/>
            <person name="Ament-Velasquez S.L."/>
            <person name="Kruys A."/>
            <person name="Hutchinson M.I."/>
            <person name="Powell A.J."/>
            <person name="Barry K."/>
            <person name="Miller A.N."/>
            <person name="Grigoriev I.V."/>
            <person name="Debuchy R."/>
            <person name="Gladieux P."/>
            <person name="Thoren M.H."/>
            <person name="Johannesson H."/>
        </authorList>
    </citation>
    <scope>NUCLEOTIDE SEQUENCE</scope>
    <source>
        <strain evidence="2">SMH4131-1</strain>
    </source>
</reference>
<proteinExistence type="predicted"/>
<reference evidence="2" key="1">
    <citation type="journal article" date="2023" name="Mol. Phylogenet. Evol.">
        <title>Genome-scale phylogeny and comparative genomics of the fungal order Sordariales.</title>
        <authorList>
            <person name="Hensen N."/>
            <person name="Bonometti L."/>
            <person name="Westerberg I."/>
            <person name="Brannstrom I.O."/>
            <person name="Guillou S."/>
            <person name="Cros-Aarteil S."/>
            <person name="Calhoun S."/>
            <person name="Haridas S."/>
            <person name="Kuo A."/>
            <person name="Mondo S."/>
            <person name="Pangilinan J."/>
            <person name="Riley R."/>
            <person name="LaButti K."/>
            <person name="Andreopoulos B."/>
            <person name="Lipzen A."/>
            <person name="Chen C."/>
            <person name="Yan M."/>
            <person name="Daum C."/>
            <person name="Ng V."/>
            <person name="Clum A."/>
            <person name="Steindorff A."/>
            <person name="Ohm R.A."/>
            <person name="Martin F."/>
            <person name="Silar P."/>
            <person name="Natvig D.O."/>
            <person name="Lalanne C."/>
            <person name="Gautier V."/>
            <person name="Ament-Velasquez S.L."/>
            <person name="Kruys A."/>
            <person name="Hutchinson M.I."/>
            <person name="Powell A.J."/>
            <person name="Barry K."/>
            <person name="Miller A.N."/>
            <person name="Grigoriev I.V."/>
            <person name="Debuchy R."/>
            <person name="Gladieux P."/>
            <person name="Hiltunen Thoren M."/>
            <person name="Johannesson H."/>
        </authorList>
    </citation>
    <scope>NUCLEOTIDE SEQUENCE</scope>
    <source>
        <strain evidence="2">SMH4131-1</strain>
    </source>
</reference>
<evidence type="ECO:0000313" key="2">
    <source>
        <dbReference type="EMBL" id="KAK3320660.1"/>
    </source>
</evidence>
<keyword evidence="3" id="KW-1185">Reference proteome</keyword>
<evidence type="ECO:0000313" key="3">
    <source>
        <dbReference type="Proteomes" id="UP001286456"/>
    </source>
</evidence>
<comment type="caution">
    <text evidence="2">The sequence shown here is derived from an EMBL/GenBank/DDBJ whole genome shotgun (WGS) entry which is preliminary data.</text>
</comment>
<accession>A0AAE0M6C7</accession>